<dbReference type="Gene3D" id="3.40.50.1820">
    <property type="entry name" value="alpha/beta hydrolase"/>
    <property type="match status" value="1"/>
</dbReference>
<keyword evidence="3" id="KW-0443">Lipid metabolism</keyword>
<proteinExistence type="predicted"/>
<keyword evidence="2" id="KW-0442">Lipid degradation</keyword>
<dbReference type="Proteomes" id="UP000017981">
    <property type="component" value="Unassembled WGS sequence"/>
</dbReference>
<dbReference type="EMBL" id="CAQL01001048">
    <property type="protein sequence ID" value="CCQ58562.1"/>
    <property type="molecule type" value="Genomic_DNA"/>
</dbReference>
<dbReference type="GO" id="GO:0016042">
    <property type="term" value="P:lipid catabolic process"/>
    <property type="evidence" value="ECO:0007669"/>
    <property type="project" value="UniProtKB-KW"/>
</dbReference>
<sequence>MVAIPQHIGSDQQQLENMLNGYSRELYDLQEFINRPLDITYVLDELERRNKQEFNNRLSLDKVGVIGHSFGGYTALSVAGATWDFQNIKNYCNRQVWEANLSMLLQCQTLDLPKQEYNFRDSRVAAIAIINPVNSVIFGSQGLSKIDIPIIISAGTNDPATPPIIEQIRTFAWVKSEDKYLFVMEGQAHFLNPPEQNNQINNLINLLVDFKNVDDNLFTTYNNTKSIAFLKFHIAENNDYELYLYPSYWQQISDENYPIYWLDKSAVNELVNTYNRFKPAAIPTLSPN</sequence>
<reference evidence="4 5" key="2">
    <citation type="submission" date="2013-09" db="EMBL/GenBank/DDBJ databases">
        <title>Whole genome comparison of six Crocosphaera watsonii strains with differing phenotypes.</title>
        <authorList>
            <person name="Bench S.R."/>
            <person name="Heller P."/>
            <person name="Frank I."/>
            <person name="Arciniega M."/>
            <person name="Shilova I.N."/>
            <person name="Zehr J.P."/>
        </authorList>
    </citation>
    <scope>NUCLEOTIDE SEQUENCE [LARGE SCALE GENOMIC DNA]</scope>
    <source>
        <strain evidence="4 5">WH 0005</strain>
    </source>
</reference>
<dbReference type="GO" id="GO:0003847">
    <property type="term" value="F:1-alkyl-2-acetylglycerophosphocholine esterase activity"/>
    <property type="evidence" value="ECO:0007669"/>
    <property type="project" value="TreeGrafter"/>
</dbReference>
<reference evidence="4 5" key="1">
    <citation type="submission" date="2013-01" db="EMBL/GenBank/DDBJ databases">
        <authorList>
            <person name="Bench S."/>
        </authorList>
    </citation>
    <scope>NUCLEOTIDE SEQUENCE [LARGE SCALE GENOMIC DNA]</scope>
    <source>
        <strain evidence="4 5">WH 0005</strain>
    </source>
</reference>
<dbReference type="AlphaFoldDB" id="T2J0H8"/>
<protein>
    <submittedName>
        <fullName evidence="4">Uncharacterized protein</fullName>
    </submittedName>
</protein>
<comment type="caution">
    <text evidence="4">The sequence shown here is derived from an EMBL/GenBank/DDBJ whole genome shotgun (WGS) entry which is preliminary data.</text>
</comment>
<accession>T2J0H8</accession>
<keyword evidence="1" id="KW-0378">Hydrolase</keyword>
<dbReference type="SUPFAM" id="SSF53474">
    <property type="entry name" value="alpha/beta-Hydrolases"/>
    <property type="match status" value="1"/>
</dbReference>
<dbReference type="InterPro" id="IPR029058">
    <property type="entry name" value="AB_hydrolase_fold"/>
</dbReference>
<evidence type="ECO:0000313" key="5">
    <source>
        <dbReference type="Proteomes" id="UP000017981"/>
    </source>
</evidence>
<dbReference type="PANTHER" id="PTHR10272:SF13">
    <property type="entry name" value="POLY(ETHYLENE TEREPHTHALATE) HYDROLASE"/>
    <property type="match status" value="1"/>
</dbReference>
<evidence type="ECO:0000313" key="4">
    <source>
        <dbReference type="EMBL" id="CCQ58562.1"/>
    </source>
</evidence>
<name>T2J0H8_CROWT</name>
<evidence type="ECO:0000256" key="1">
    <source>
        <dbReference type="ARBA" id="ARBA00022801"/>
    </source>
</evidence>
<dbReference type="PANTHER" id="PTHR10272">
    <property type="entry name" value="PLATELET-ACTIVATING FACTOR ACETYLHYDROLASE"/>
    <property type="match status" value="1"/>
</dbReference>
<evidence type="ECO:0000256" key="3">
    <source>
        <dbReference type="ARBA" id="ARBA00023098"/>
    </source>
</evidence>
<evidence type="ECO:0000256" key="2">
    <source>
        <dbReference type="ARBA" id="ARBA00022963"/>
    </source>
</evidence>
<gene>
    <name evidence="4" type="ORF">CWATWH0005_207</name>
</gene>
<organism evidence="4 5">
    <name type="scientific">Crocosphaera watsonii WH 0005</name>
    <dbReference type="NCBI Taxonomy" id="423472"/>
    <lineage>
        <taxon>Bacteria</taxon>
        <taxon>Bacillati</taxon>
        <taxon>Cyanobacteriota</taxon>
        <taxon>Cyanophyceae</taxon>
        <taxon>Oscillatoriophycideae</taxon>
        <taxon>Chroococcales</taxon>
        <taxon>Aphanothecaceae</taxon>
        <taxon>Crocosphaera</taxon>
    </lineage>
</organism>